<gene>
    <name evidence="1" type="ORF">SK128_027357</name>
</gene>
<organism evidence="1 2">
    <name type="scientific">Halocaridina rubra</name>
    <name type="common">Hawaiian red shrimp</name>
    <dbReference type="NCBI Taxonomy" id="373956"/>
    <lineage>
        <taxon>Eukaryota</taxon>
        <taxon>Metazoa</taxon>
        <taxon>Ecdysozoa</taxon>
        <taxon>Arthropoda</taxon>
        <taxon>Crustacea</taxon>
        <taxon>Multicrustacea</taxon>
        <taxon>Malacostraca</taxon>
        <taxon>Eumalacostraca</taxon>
        <taxon>Eucarida</taxon>
        <taxon>Decapoda</taxon>
        <taxon>Pleocyemata</taxon>
        <taxon>Caridea</taxon>
        <taxon>Atyoidea</taxon>
        <taxon>Atyidae</taxon>
        <taxon>Halocaridina</taxon>
    </lineage>
</organism>
<comment type="caution">
    <text evidence="1">The sequence shown here is derived from an EMBL/GenBank/DDBJ whole genome shotgun (WGS) entry which is preliminary data.</text>
</comment>
<feature type="non-terminal residue" evidence="1">
    <location>
        <position position="1"/>
    </location>
</feature>
<evidence type="ECO:0000313" key="2">
    <source>
        <dbReference type="Proteomes" id="UP001381693"/>
    </source>
</evidence>
<dbReference type="EMBL" id="JAXCGZ010008504">
    <property type="protein sequence ID" value="KAK7077604.1"/>
    <property type="molecule type" value="Genomic_DNA"/>
</dbReference>
<proteinExistence type="predicted"/>
<keyword evidence="2" id="KW-1185">Reference proteome</keyword>
<dbReference type="AlphaFoldDB" id="A0AAN9A814"/>
<sequence length="56" mass="6491">SIAKGLKRNRFKEILGDISVSKWQESSKGSIKEDLKRRECLIKEFKDDLRLSLAEP</sequence>
<reference evidence="1 2" key="1">
    <citation type="submission" date="2023-11" db="EMBL/GenBank/DDBJ databases">
        <title>Halocaridina rubra genome assembly.</title>
        <authorList>
            <person name="Smith C."/>
        </authorList>
    </citation>
    <scope>NUCLEOTIDE SEQUENCE [LARGE SCALE GENOMIC DNA]</scope>
    <source>
        <strain evidence="1">EP-1</strain>
        <tissue evidence="1">Whole</tissue>
    </source>
</reference>
<accession>A0AAN9A814</accession>
<protein>
    <submittedName>
        <fullName evidence="1">Uncharacterized protein</fullName>
    </submittedName>
</protein>
<feature type="non-terminal residue" evidence="1">
    <location>
        <position position="56"/>
    </location>
</feature>
<dbReference type="Proteomes" id="UP001381693">
    <property type="component" value="Unassembled WGS sequence"/>
</dbReference>
<name>A0AAN9A814_HALRR</name>
<evidence type="ECO:0000313" key="1">
    <source>
        <dbReference type="EMBL" id="KAK7077604.1"/>
    </source>
</evidence>